<evidence type="ECO:0000256" key="1">
    <source>
        <dbReference type="ARBA" id="ARBA00001107"/>
    </source>
</evidence>
<comment type="catalytic activity">
    <reaction evidence="1 10">
        <text>alpha-D-galactose 1-phosphate + UDP-alpha-D-glucose = alpha-D-glucose 1-phosphate + UDP-alpha-D-galactose</text>
        <dbReference type="Rhea" id="RHEA:13989"/>
        <dbReference type="ChEBI" id="CHEBI:58336"/>
        <dbReference type="ChEBI" id="CHEBI:58601"/>
        <dbReference type="ChEBI" id="CHEBI:58885"/>
        <dbReference type="ChEBI" id="CHEBI:66914"/>
        <dbReference type="EC" id="2.7.7.12"/>
    </reaction>
</comment>
<gene>
    <name evidence="10" type="primary">galT</name>
    <name evidence="13" type="ORF">SAMN04488072_105166</name>
</gene>
<dbReference type="UniPathway" id="UPA00214"/>
<keyword evidence="14" id="KW-1185">Reference proteome</keyword>
<keyword evidence="8 10" id="KW-0299">Galactose metabolism</keyword>
<evidence type="ECO:0000256" key="6">
    <source>
        <dbReference type="ARBA" id="ARBA00022679"/>
    </source>
</evidence>
<dbReference type="GO" id="GO:0008108">
    <property type="term" value="F:UDP-glucose:hexose-1-phosphate uridylyltransferase activity"/>
    <property type="evidence" value="ECO:0007669"/>
    <property type="project" value="UniProtKB-UniRule"/>
</dbReference>
<dbReference type="PANTHER" id="PTHR39191">
    <property type="entry name" value="GALACTOSE-1-PHOSPHATE URIDYLYLTRANSFERASE"/>
    <property type="match status" value="1"/>
</dbReference>
<organism evidence="13 14">
    <name type="scientific">Lentibacillus halodurans</name>
    <dbReference type="NCBI Taxonomy" id="237679"/>
    <lineage>
        <taxon>Bacteria</taxon>
        <taxon>Bacillati</taxon>
        <taxon>Bacillota</taxon>
        <taxon>Bacilli</taxon>
        <taxon>Bacillales</taxon>
        <taxon>Bacillaceae</taxon>
        <taxon>Lentibacillus</taxon>
    </lineage>
</organism>
<evidence type="ECO:0000256" key="9">
    <source>
        <dbReference type="ARBA" id="ARBA00023277"/>
    </source>
</evidence>
<accession>A0A1I0XNF7</accession>
<keyword evidence="7 10" id="KW-0548">Nucleotidyltransferase</keyword>
<dbReference type="PIRSF" id="PIRSF006005">
    <property type="entry name" value="GalT_BS"/>
    <property type="match status" value="1"/>
</dbReference>
<dbReference type="NCBIfam" id="TIGR01239">
    <property type="entry name" value="galT_2"/>
    <property type="match status" value="1"/>
</dbReference>
<evidence type="ECO:0000259" key="11">
    <source>
        <dbReference type="Pfam" id="PF01087"/>
    </source>
</evidence>
<keyword evidence="5 10" id="KW-0963">Cytoplasm</keyword>
<evidence type="ECO:0000259" key="12">
    <source>
        <dbReference type="Pfam" id="PF02744"/>
    </source>
</evidence>
<feature type="domain" description="Galactose-1-phosphate uridyl transferase N-terminal" evidence="11">
    <location>
        <begin position="19"/>
        <end position="230"/>
    </location>
</feature>
<feature type="domain" description="Galactose-1-phosphate uridyl transferase C-terminal" evidence="12">
    <location>
        <begin position="247"/>
        <end position="440"/>
    </location>
</feature>
<protein>
    <recommendedName>
        <fullName evidence="10">Galactose-1-phosphate uridylyltransferase</fullName>
        <shortName evidence="10">Gal-1-P uridylyltransferase</shortName>
        <ecNumber evidence="10">2.7.7.12</ecNumber>
    </recommendedName>
    <alternativeName>
        <fullName evidence="10">UDP-glucose--hexose-1-phosphate uridylyltransferase</fullName>
    </alternativeName>
</protein>
<name>A0A1I0XNF7_9BACI</name>
<dbReference type="NCBIfam" id="NF003629">
    <property type="entry name" value="PRK05270.1-2"/>
    <property type="match status" value="1"/>
</dbReference>
<proteinExistence type="inferred from homology"/>
<dbReference type="EMBL" id="FOJW01000005">
    <property type="protein sequence ID" value="SFB01830.1"/>
    <property type="molecule type" value="Genomic_DNA"/>
</dbReference>
<comment type="pathway">
    <text evidence="3 10">Carbohydrate metabolism; galactose metabolism.</text>
</comment>
<dbReference type="PANTHER" id="PTHR39191:SF1">
    <property type="entry name" value="DUF4922 DOMAIN-CONTAINING PROTEIN"/>
    <property type="match status" value="1"/>
</dbReference>
<dbReference type="Proteomes" id="UP000198642">
    <property type="component" value="Unassembled WGS sequence"/>
</dbReference>
<evidence type="ECO:0000256" key="7">
    <source>
        <dbReference type="ARBA" id="ARBA00022695"/>
    </source>
</evidence>
<reference evidence="13 14" key="1">
    <citation type="submission" date="2016-10" db="EMBL/GenBank/DDBJ databases">
        <authorList>
            <person name="de Groot N.N."/>
        </authorList>
    </citation>
    <scope>NUCLEOTIDE SEQUENCE [LARGE SCALE GENOMIC DNA]</scope>
    <source>
        <strain evidence="13 14">CGMCC 1.3702</strain>
    </source>
</reference>
<evidence type="ECO:0000256" key="5">
    <source>
        <dbReference type="ARBA" id="ARBA00022490"/>
    </source>
</evidence>
<keyword evidence="9 10" id="KW-0119">Carbohydrate metabolism</keyword>
<dbReference type="RefSeq" id="WP_090236188.1">
    <property type="nucleotide sequence ID" value="NZ_FOJW01000005.1"/>
</dbReference>
<dbReference type="OrthoDB" id="2293at2"/>
<dbReference type="AlphaFoldDB" id="A0A1I0XNF7"/>
<evidence type="ECO:0000313" key="13">
    <source>
        <dbReference type="EMBL" id="SFB01830.1"/>
    </source>
</evidence>
<comment type="subcellular location">
    <subcellularLocation>
        <location evidence="2 10">Cytoplasm</location>
    </subcellularLocation>
</comment>
<evidence type="ECO:0000256" key="4">
    <source>
        <dbReference type="ARBA" id="ARBA00008706"/>
    </source>
</evidence>
<dbReference type="EC" id="2.7.7.12" evidence="10"/>
<evidence type="ECO:0000256" key="8">
    <source>
        <dbReference type="ARBA" id="ARBA00023144"/>
    </source>
</evidence>
<dbReference type="InterPro" id="IPR023425">
    <property type="entry name" value="GalP_uridyl_Trfase_II_CS"/>
</dbReference>
<dbReference type="InterPro" id="IPR000766">
    <property type="entry name" value="GalP_uridyl_Trfase_II"/>
</dbReference>
<dbReference type="InterPro" id="IPR005850">
    <property type="entry name" value="GalP_Utransf_C"/>
</dbReference>
<dbReference type="PROSITE" id="PS01163">
    <property type="entry name" value="GAL_P_UDP_TRANSF_II"/>
    <property type="match status" value="1"/>
</dbReference>
<dbReference type="InterPro" id="IPR005849">
    <property type="entry name" value="GalP_Utransf_N"/>
</dbReference>
<evidence type="ECO:0000256" key="2">
    <source>
        <dbReference type="ARBA" id="ARBA00004496"/>
    </source>
</evidence>
<dbReference type="Pfam" id="PF02744">
    <property type="entry name" value="GalP_UDP_tr_C"/>
    <property type="match status" value="1"/>
</dbReference>
<sequence length="494" mass="56622">MIYQQLNSLIEKAIQTGLIEKQDHIYVRNQIMQLLKLDGDRGTDSTSHFDAPIPDLLEELVDYAVGHHVIDDVLDDKEILKASIMNCFVARPSVINDMFQEKYSISPVEATDFFYQLSQNSNYIQTKRIEKNIHFTTETEYGELDITINLSKPEKDPEQIKRERGNKKNIDYPKCVLCVENEGYAGRTGYPARANHRVIKVPLLGESWYLQYSPYVYYNEHCILLAEEHRNMKIDKQTFKRLLAFIDQLPHYFIGSNADLPIVGGSILTHDHYQGGRYKFAITDAKKAFSFKLENDDNVSAHVLHWPLSVIRLKSTDQEQLINAANQILQTWKNYTDDAADIQAFSGDKPHNTITPIARLRDGVYELDLVLRNNRTSDEHPLGIFHPHADVHHIKKENIGLIEVMGLAVLPARLKDELAEITNCLLDQPSSVADYHNEWAQSIKQKHGTISNPDDADHILQQELGLKFQKVLEDAGVFKEKPAFDRFISTLKSR</sequence>
<dbReference type="GO" id="GO:0006012">
    <property type="term" value="P:galactose metabolic process"/>
    <property type="evidence" value="ECO:0007669"/>
    <property type="project" value="UniProtKB-UniRule"/>
</dbReference>
<dbReference type="GO" id="GO:0005737">
    <property type="term" value="C:cytoplasm"/>
    <property type="evidence" value="ECO:0007669"/>
    <property type="project" value="UniProtKB-SubCell"/>
</dbReference>
<dbReference type="Pfam" id="PF01087">
    <property type="entry name" value="GalP_UDP_transf"/>
    <property type="match status" value="1"/>
</dbReference>
<evidence type="ECO:0000256" key="3">
    <source>
        <dbReference type="ARBA" id="ARBA00004947"/>
    </source>
</evidence>
<evidence type="ECO:0000256" key="10">
    <source>
        <dbReference type="HAMAP-Rule" id="MF_00571"/>
    </source>
</evidence>
<dbReference type="STRING" id="237679.SAMN04488072_105166"/>
<comment type="similarity">
    <text evidence="4 10">Belongs to the galactose-1-phosphate uridylyltransferase type 2 family.</text>
</comment>
<dbReference type="HAMAP" id="MF_00571">
    <property type="entry name" value="GalP_UDP_trans"/>
    <property type="match status" value="1"/>
</dbReference>
<keyword evidence="6 10" id="KW-0808">Transferase</keyword>
<evidence type="ECO:0000313" key="14">
    <source>
        <dbReference type="Proteomes" id="UP000198642"/>
    </source>
</evidence>